<dbReference type="PANTHER" id="PTHR42903:SF1">
    <property type="entry name" value="INNER MEMBRANE PROTEIN YCCF"/>
    <property type="match status" value="1"/>
</dbReference>
<dbReference type="EMBL" id="FLUM01000001">
    <property type="protein sequence ID" value="SBV93929.1"/>
    <property type="molecule type" value="Genomic_DNA"/>
</dbReference>
<dbReference type="InterPro" id="IPR031308">
    <property type="entry name" value="UCP028777"/>
</dbReference>
<dbReference type="RefSeq" id="WP_296938876.1">
    <property type="nucleotide sequence ID" value="NZ_LT599032.1"/>
</dbReference>
<dbReference type="PANTHER" id="PTHR42903">
    <property type="entry name" value="INNER MEMBRANE PROTEIN YCCF"/>
    <property type="match status" value="1"/>
</dbReference>
<sequence>MKTIGNIIWVLFGGFMIALEYFIAGFLMMITIIGIPFGIQSFKLGILALWPFGSKVVEDESSVGCLSLVMNIIWIIIGGFWIALTHLFWGIIFCITIIGIPFGKQHFKLIHLALFPFGKKIE</sequence>
<dbReference type="Pfam" id="PF03733">
    <property type="entry name" value="YccF"/>
    <property type="match status" value="2"/>
</dbReference>
<keyword evidence="1" id="KW-1133">Transmembrane helix</keyword>
<name>A0A212J3A6_9BACT</name>
<feature type="domain" description="Inner membrane component" evidence="2">
    <location>
        <begin position="69"/>
        <end position="119"/>
    </location>
</feature>
<organism evidence="3">
    <name type="scientific">uncultured Dysgonomonas sp</name>
    <dbReference type="NCBI Taxonomy" id="206096"/>
    <lineage>
        <taxon>Bacteria</taxon>
        <taxon>Pseudomonadati</taxon>
        <taxon>Bacteroidota</taxon>
        <taxon>Bacteroidia</taxon>
        <taxon>Bacteroidales</taxon>
        <taxon>Dysgonomonadaceae</taxon>
        <taxon>Dysgonomonas</taxon>
        <taxon>environmental samples</taxon>
    </lineage>
</organism>
<feature type="domain" description="Inner membrane component" evidence="2">
    <location>
        <begin position="4"/>
        <end position="53"/>
    </location>
</feature>
<dbReference type="InterPro" id="IPR052937">
    <property type="entry name" value="Inner_membrane_protein"/>
</dbReference>
<keyword evidence="1" id="KW-0812">Transmembrane</keyword>
<feature type="transmembrane region" description="Helical" evidence="1">
    <location>
        <begin position="72"/>
        <end position="100"/>
    </location>
</feature>
<gene>
    <name evidence="3" type="ORF">KL86DYS1_10996</name>
</gene>
<proteinExistence type="predicted"/>
<evidence type="ECO:0000313" key="3">
    <source>
        <dbReference type="EMBL" id="SBV93929.1"/>
    </source>
</evidence>
<dbReference type="GO" id="GO:0005886">
    <property type="term" value="C:plasma membrane"/>
    <property type="evidence" value="ECO:0007669"/>
    <property type="project" value="TreeGrafter"/>
</dbReference>
<dbReference type="PIRSF" id="PIRSF028777">
    <property type="entry name" value="UCP028777"/>
    <property type="match status" value="1"/>
</dbReference>
<reference evidence="3" key="1">
    <citation type="submission" date="2016-04" db="EMBL/GenBank/DDBJ databases">
        <authorList>
            <person name="Evans L.H."/>
            <person name="Alamgir A."/>
            <person name="Owens N."/>
            <person name="Weber N.D."/>
            <person name="Virtaneva K."/>
            <person name="Barbian K."/>
            <person name="Babar A."/>
            <person name="Rosenke K."/>
        </authorList>
    </citation>
    <scope>NUCLEOTIDE SEQUENCE</scope>
    <source>
        <strain evidence="3">86-1</strain>
    </source>
</reference>
<dbReference type="InterPro" id="IPR005185">
    <property type="entry name" value="YccF"/>
</dbReference>
<feature type="transmembrane region" description="Helical" evidence="1">
    <location>
        <begin position="6"/>
        <end position="23"/>
    </location>
</feature>
<evidence type="ECO:0000256" key="1">
    <source>
        <dbReference type="SAM" id="Phobius"/>
    </source>
</evidence>
<dbReference type="AlphaFoldDB" id="A0A212J3A6"/>
<dbReference type="NCBIfam" id="NF008740">
    <property type="entry name" value="PRK11770.1-2"/>
    <property type="match status" value="1"/>
</dbReference>
<accession>A0A212J3A6</accession>
<feature type="transmembrane region" description="Helical" evidence="1">
    <location>
        <begin position="30"/>
        <end position="52"/>
    </location>
</feature>
<protein>
    <recommendedName>
        <fullName evidence="2">Inner membrane component domain-containing protein</fullName>
    </recommendedName>
</protein>
<keyword evidence="1" id="KW-0472">Membrane</keyword>
<evidence type="ECO:0000259" key="2">
    <source>
        <dbReference type="Pfam" id="PF03733"/>
    </source>
</evidence>